<evidence type="ECO:0000313" key="1">
    <source>
        <dbReference type="EMBL" id="CAI2181636.1"/>
    </source>
</evidence>
<dbReference type="OrthoDB" id="2441937at2759"/>
<sequence length="93" mass="10860">MNLLKQQKDQKNFKISVLSEYATHQHIIQVMKLIFWLTSENVPLHKLKSFINFSRFIGVPYIKSSNDNGLMYDNHATSLEMLDAFAQTIEDKI</sequence>
<comment type="caution">
    <text evidence="1">The sequence shown here is derived from an EMBL/GenBank/DDBJ whole genome shotgun (WGS) entry which is preliminary data.</text>
</comment>
<dbReference type="Proteomes" id="UP001153678">
    <property type="component" value="Unassembled WGS sequence"/>
</dbReference>
<accession>A0A9W4SU77</accession>
<dbReference type="EMBL" id="CAMKVN010002563">
    <property type="protein sequence ID" value="CAI2181636.1"/>
    <property type="molecule type" value="Genomic_DNA"/>
</dbReference>
<name>A0A9W4SU77_9GLOM</name>
<gene>
    <name evidence="1" type="ORF">FWILDA_LOCUS10184</name>
</gene>
<organism evidence="1 2">
    <name type="scientific">Funneliformis geosporum</name>
    <dbReference type="NCBI Taxonomy" id="1117311"/>
    <lineage>
        <taxon>Eukaryota</taxon>
        <taxon>Fungi</taxon>
        <taxon>Fungi incertae sedis</taxon>
        <taxon>Mucoromycota</taxon>
        <taxon>Glomeromycotina</taxon>
        <taxon>Glomeromycetes</taxon>
        <taxon>Glomerales</taxon>
        <taxon>Glomeraceae</taxon>
        <taxon>Funneliformis</taxon>
    </lineage>
</organism>
<keyword evidence="2" id="KW-1185">Reference proteome</keyword>
<protein>
    <submittedName>
        <fullName evidence="1">18323_t:CDS:1</fullName>
    </submittedName>
</protein>
<evidence type="ECO:0000313" key="2">
    <source>
        <dbReference type="Proteomes" id="UP001153678"/>
    </source>
</evidence>
<dbReference type="AlphaFoldDB" id="A0A9W4SU77"/>
<proteinExistence type="predicted"/>
<reference evidence="1" key="1">
    <citation type="submission" date="2022-08" db="EMBL/GenBank/DDBJ databases">
        <authorList>
            <person name="Kallberg Y."/>
            <person name="Tangrot J."/>
            <person name="Rosling A."/>
        </authorList>
    </citation>
    <scope>NUCLEOTIDE SEQUENCE</scope>
    <source>
        <strain evidence="1">Wild A</strain>
    </source>
</reference>